<name>A0A0A8ZDE8_ARUDO</name>
<reference evidence="1" key="1">
    <citation type="submission" date="2014-09" db="EMBL/GenBank/DDBJ databases">
        <authorList>
            <person name="Magalhaes I.L.F."/>
            <person name="Oliveira U."/>
            <person name="Santos F.R."/>
            <person name="Vidigal T.H.D.A."/>
            <person name="Brescovit A.D."/>
            <person name="Santos A.J."/>
        </authorList>
    </citation>
    <scope>NUCLEOTIDE SEQUENCE</scope>
    <source>
        <tissue evidence="1">Shoot tissue taken approximately 20 cm above the soil surface</tissue>
    </source>
</reference>
<organism evidence="1">
    <name type="scientific">Arundo donax</name>
    <name type="common">Giant reed</name>
    <name type="synonym">Donax arundinaceus</name>
    <dbReference type="NCBI Taxonomy" id="35708"/>
    <lineage>
        <taxon>Eukaryota</taxon>
        <taxon>Viridiplantae</taxon>
        <taxon>Streptophyta</taxon>
        <taxon>Embryophyta</taxon>
        <taxon>Tracheophyta</taxon>
        <taxon>Spermatophyta</taxon>
        <taxon>Magnoliopsida</taxon>
        <taxon>Liliopsida</taxon>
        <taxon>Poales</taxon>
        <taxon>Poaceae</taxon>
        <taxon>PACMAD clade</taxon>
        <taxon>Arundinoideae</taxon>
        <taxon>Arundineae</taxon>
        <taxon>Arundo</taxon>
    </lineage>
</organism>
<evidence type="ECO:0000313" key="1">
    <source>
        <dbReference type="EMBL" id="JAD35668.1"/>
    </source>
</evidence>
<reference evidence="1" key="2">
    <citation type="journal article" date="2015" name="Data Brief">
        <title>Shoot transcriptome of the giant reed, Arundo donax.</title>
        <authorList>
            <person name="Barrero R.A."/>
            <person name="Guerrero F.D."/>
            <person name="Moolhuijzen P."/>
            <person name="Goolsby J.A."/>
            <person name="Tidwell J."/>
            <person name="Bellgard S.E."/>
            <person name="Bellgard M.I."/>
        </authorList>
    </citation>
    <scope>NUCLEOTIDE SEQUENCE</scope>
    <source>
        <tissue evidence="1">Shoot tissue taken approximately 20 cm above the soil surface</tissue>
    </source>
</reference>
<protein>
    <submittedName>
        <fullName evidence="1">Uncharacterized protein</fullName>
    </submittedName>
</protein>
<dbReference type="EMBL" id="GBRH01262227">
    <property type="protein sequence ID" value="JAD35668.1"/>
    <property type="molecule type" value="Transcribed_RNA"/>
</dbReference>
<dbReference type="AlphaFoldDB" id="A0A0A8ZDE8"/>
<sequence>MPFYCFLLFHFSSNNWFGYFACQTQHTCRCDIALAFVPF</sequence>
<proteinExistence type="predicted"/>
<accession>A0A0A8ZDE8</accession>